<dbReference type="GO" id="GO:0004848">
    <property type="term" value="F:ureidoglycolate hydrolase activity"/>
    <property type="evidence" value="ECO:0007669"/>
    <property type="project" value="InterPro"/>
</dbReference>
<dbReference type="Proteomes" id="UP000246145">
    <property type="component" value="Unassembled WGS sequence"/>
</dbReference>
<dbReference type="PIRSF" id="PIRSF017306">
    <property type="entry name" value="Ureidogly_hydro"/>
    <property type="match status" value="1"/>
</dbReference>
<keyword evidence="3 5" id="KW-0456">Lyase</keyword>
<dbReference type="RefSeq" id="WP_017524642.1">
    <property type="nucleotide sequence ID" value="NZ_JACCEX010000004.1"/>
</dbReference>
<dbReference type="InterPro" id="IPR007247">
    <property type="entry name" value="Ureidogly_lyase"/>
</dbReference>
<name>A0A2U1CKE2_9BURK</name>
<evidence type="ECO:0000256" key="2">
    <source>
        <dbReference type="ARBA" id="ARBA00022631"/>
    </source>
</evidence>
<evidence type="ECO:0000256" key="4">
    <source>
        <dbReference type="ARBA" id="ARBA00047684"/>
    </source>
</evidence>
<dbReference type="InterPro" id="IPR011051">
    <property type="entry name" value="RmlC_Cupin_sf"/>
</dbReference>
<evidence type="ECO:0000256" key="3">
    <source>
        <dbReference type="ARBA" id="ARBA00023239"/>
    </source>
</evidence>
<keyword evidence="6" id="KW-1185">Reference proteome</keyword>
<reference evidence="5 6" key="1">
    <citation type="submission" date="2018-04" db="EMBL/GenBank/DDBJ databases">
        <title>Genomic Encyclopedia of Type Strains, Phase IV (KMG-IV): sequencing the most valuable type-strain genomes for metagenomic binning, comparative biology and taxonomic classification.</title>
        <authorList>
            <person name="Goeker M."/>
        </authorList>
    </citation>
    <scope>NUCLEOTIDE SEQUENCE [LARGE SCALE GENOMIC DNA]</scope>
    <source>
        <strain evidence="5 6">DSM 10065</strain>
    </source>
</reference>
<dbReference type="STRING" id="1231391.GCA_000308195_02289"/>
<dbReference type="SUPFAM" id="SSF51182">
    <property type="entry name" value="RmlC-like cupins"/>
    <property type="match status" value="1"/>
</dbReference>
<dbReference type="Gene3D" id="2.60.120.480">
    <property type="entry name" value="Ureidoglycolate hydrolase"/>
    <property type="match status" value="1"/>
</dbReference>
<dbReference type="PANTHER" id="PTHR21221">
    <property type="entry name" value="UREIDOGLYCOLATE HYDROLASE"/>
    <property type="match status" value="1"/>
</dbReference>
<dbReference type="GO" id="GO:0006144">
    <property type="term" value="P:purine nucleobase metabolic process"/>
    <property type="evidence" value="ECO:0007669"/>
    <property type="project" value="UniProtKB-KW"/>
</dbReference>
<sequence>MAILKLERLDKEAFAPFGDVIEMGGRPWFPINGGTTRRYHDLGRIQLGGDDGQAGISMARGDAFQLPLRIAMLERHSLGSQAWIPCSQTPFIAVVAPDGAGDRPDEAAIRAFYVGPGQGVNYHRGTWHHPLMALGRQGDFIVIDRIGDAPDCDEYVLHEVRSIDGSFRNQADAVALPPAGG</sequence>
<protein>
    <submittedName>
        <fullName evidence="5">Ureidoglycolate lyase</fullName>
    </submittedName>
</protein>
<evidence type="ECO:0000313" key="6">
    <source>
        <dbReference type="Proteomes" id="UP000246145"/>
    </source>
</evidence>
<dbReference type="CDD" id="cd20298">
    <property type="entry name" value="cupin_UAH"/>
    <property type="match status" value="1"/>
</dbReference>
<keyword evidence="2" id="KW-0659">Purine metabolism</keyword>
<dbReference type="PANTHER" id="PTHR21221:SF1">
    <property type="entry name" value="UREIDOGLYCOLATE LYASE"/>
    <property type="match status" value="1"/>
</dbReference>
<dbReference type="Pfam" id="PF04115">
    <property type="entry name" value="Ureidogly_lyase"/>
    <property type="match status" value="1"/>
</dbReference>
<gene>
    <name evidence="5" type="ORF">C7440_3015</name>
</gene>
<dbReference type="EMBL" id="QEKO01000004">
    <property type="protein sequence ID" value="PVY61462.1"/>
    <property type="molecule type" value="Genomic_DNA"/>
</dbReference>
<dbReference type="AlphaFoldDB" id="A0A2U1CKE2"/>
<evidence type="ECO:0000256" key="1">
    <source>
        <dbReference type="ARBA" id="ARBA00011738"/>
    </source>
</evidence>
<accession>A0A2U1CKE2</accession>
<dbReference type="InterPro" id="IPR024060">
    <property type="entry name" value="Ureidoglycolate_lyase_dom_sf"/>
</dbReference>
<evidence type="ECO:0000313" key="5">
    <source>
        <dbReference type="EMBL" id="PVY61462.1"/>
    </source>
</evidence>
<dbReference type="NCBIfam" id="NF009932">
    <property type="entry name" value="PRK13395.1"/>
    <property type="match status" value="1"/>
</dbReference>
<comment type="subunit">
    <text evidence="1">Homodimer.</text>
</comment>
<comment type="caution">
    <text evidence="5">The sequence shown here is derived from an EMBL/GenBank/DDBJ whole genome shotgun (WGS) entry which is preliminary data.</text>
</comment>
<proteinExistence type="predicted"/>
<dbReference type="GO" id="GO:0000256">
    <property type="term" value="P:allantoin catabolic process"/>
    <property type="evidence" value="ECO:0007669"/>
    <property type="project" value="InterPro"/>
</dbReference>
<organism evidence="5 6">
    <name type="scientific">Pusillimonas noertemannii</name>
    <dbReference type="NCBI Taxonomy" id="305977"/>
    <lineage>
        <taxon>Bacteria</taxon>
        <taxon>Pseudomonadati</taxon>
        <taxon>Pseudomonadota</taxon>
        <taxon>Betaproteobacteria</taxon>
        <taxon>Burkholderiales</taxon>
        <taxon>Alcaligenaceae</taxon>
        <taxon>Pusillimonas</taxon>
    </lineage>
</organism>
<dbReference type="InterPro" id="IPR047233">
    <property type="entry name" value="UAH_cupin"/>
</dbReference>
<dbReference type="GO" id="GO:0050385">
    <property type="term" value="F:ureidoglycolate lyase activity"/>
    <property type="evidence" value="ECO:0007669"/>
    <property type="project" value="UniProtKB-EC"/>
</dbReference>
<dbReference type="OrthoDB" id="9804602at2"/>
<comment type="catalytic activity">
    <reaction evidence="4">
        <text>(S)-ureidoglycolate = urea + glyoxylate</text>
        <dbReference type="Rhea" id="RHEA:11304"/>
        <dbReference type="ChEBI" id="CHEBI:16199"/>
        <dbReference type="ChEBI" id="CHEBI:36655"/>
        <dbReference type="ChEBI" id="CHEBI:57296"/>
        <dbReference type="EC" id="4.3.2.3"/>
    </reaction>
</comment>